<dbReference type="SUPFAM" id="SSF48403">
    <property type="entry name" value="Ankyrin repeat"/>
    <property type="match status" value="2"/>
</dbReference>
<dbReference type="GO" id="GO:0008270">
    <property type="term" value="F:zinc ion binding"/>
    <property type="evidence" value="ECO:0007669"/>
    <property type="project" value="UniProtKB-KW"/>
</dbReference>
<dbReference type="InterPro" id="IPR002110">
    <property type="entry name" value="Ankyrin_rpt"/>
</dbReference>
<dbReference type="OrthoDB" id="47328at2759"/>
<sequence length="3402" mass="377840">MSASRTGTVNSAATDDRRSVVSCNSSTASTLVADSVVSSKTAASQLRKFTAGVGRPGLAREAREAVRTVLVTQNPLRKPPLSYPVDYEKFITERSIQLENDPQREIILFPRDDIEVTSSSQDQSTATPMVHEADISRSKWLLTREALRFFICSHRSIIFNYSKFSGDYAMGNESSVESETLSSLVFESDMALEEERAAYQGGFFAPGSIKEGYLMIVKTDSTLFDNLKSGKKRFCVLKKHEGGDLTFEVRKAPNDVPKQTPMKVAGAQIKSTKKGKTVLEIEPYREEKDLNTSNNTATSAHDRKALMVACEDQEELEDWLTALQTAIAFSNKEDTLSTCSETPEKSSKQTLDGSNSLGRGSAPDAESIGSQDSGSFREVSNWRGRNTAARALQPPIVGRRNIFSLFYRLQPIAETKLDAMTTMLHSRARNSRSSTSPTRSRRNASPLRRRTSLISAVQPSKPPTCVSVDFRALMFRLPVLSGVLQQIEPFFVRIFVFDTHECRRVSEEFQLLVNGEDLHVSAPVFDNSMEVNGVRRSLLVDRAASKALMNIANPHKDVWLVCRIDRVLSGDTSGDLYMKATGDGKTTSKLQKVIAGSITRLSGYRQKFAWAARPLFPDLRPDAPSPLQPTPAWARGGEVLQCYRCEANRLSDSDLQRYLSDFSKVEKAYKFIIPSGLISLSIDLKANVSDFPQRLNPSLYPLKPWNRALESDVPPVFQLQIFGEPANQPHSELFNLLYIYPLSLKYDNQKAFSKARNIACSVRFVKGDETIPEKAIVDRLSASGPHTIHTTCAVQHHQQCPIFGDEIKVQLPLNLSTSDHLLFSFSHISVAGNTSVKTPEATETPVGYAWLPLVWKKDRLVLESDEQEFALPVAVDLPAHYYKSKPNPLGKGDDNEIRWVDQKPLFRVRLRLVSSVFTTDGKLQSFFQACDRLSSRGFVGDALGSLKRRERDSKSKSSTPSSIAIAAASAIADGPSTDARSCSPIAEANMSRSPSHESDYVIKHLVEKIQSLCDVSFERLIVFLPIVLGRLFAILPRAPADLAIATLNSIVSISDKCTEKRMSHVVRKFVRYYFVAIAEDGRCVGDSIHAAICRTLPTLLRESQSNIEVLTVLYRQLWLLTDAIIKSMAQTICSGQLNKVAQRDRFPAELLEQMGQVLEVGVPQMLAKHREIPEECRCANLAFSYFVRFSLSFVDRGTVFKWIHFYISRLDDSDFKVLREYKADFLTILCMHEHFLPLNLPVLINSQNHIQRVTYLTGIIEQQQTTNPSGAGFLSRFFNQIFNTPSLETTETDRYSSCAGEWHLTSSYSSYHFIVGLVFQELVACLREPKDYRKRPITLLRNLLAKHSFDRRYSDMNIQRRIALIYAPLLDFALDHLPDMEGNQYDETDAVPIGMRSQYKWRSLDRPLLPPNSANGALMRASPARQTNSSVTTSRHPPVPPPLPPSTTPSKQTAPQQHTPLAEKLDDEELQDLLICTLYVIQRIPKRIFAAIWSENEGGNSERLIRLLDVVLEIFRYRGKEQALRRTAASSKTRNLTVEPPSRNASSFISATRASVDRSGGENGPVSAIGDDDAAIPFRVLQLVNLSQEAALIILDAAQTFAHQLAIQYSRWQHAETLFVQLLFIHLKLLDENWSEAVRLHAIAALALFVNLFRSRLFEGGPLEALYILIEKVLLQMASRLPSVQTAAAALLQLILRNGYEVAEGYFATQALAQSVSPNVRKVSRKVVTSERLGRPGAQTGVALARLLGFQSVLSNSVQFERGLAAVEALVDSRKATSFDLAVLDLLRQLRGVMSATVALKDAARDAIRLADLHLQLADSYRGSAALRSAWFDTLAEIYERDRWFAEAAVCYTHSVAIIAKELEEKGDLEVDWRIFDWINAEVSMAENCRHDGSVQPGGFTPENLASKIDKTSAMLTLAERFEAVGPLYRLLIPLLEKNMNFTSLVSVYAELQQTYSRAAEVRTSGKRHLGTYFRVRFYGETHFGNEHGTDWVYREIGLTSLATFVLKMKEQCQRALGHDRVQIEANRLDLTKLDPSYAYVQVIHVDPVAVIEQKEKTDFWRHTNISEFSFEFAMLEDNAKKISGEPSISEQVLNKTIIKVSGVFPATRRRLPVVSESNQIFSPLEFACQKLLVKSNQILKTLSAAENGRNLDIKGLQLLLQGAVMPTVNAGPLVYAEAFTKEDQIERYGQKGIEELKNAFRSLMAACQAAILANESAIGADQQTYHEVLVASFDAMHERLQSFFGVSLRAVVETERTAIPPSAMHILDSIGGNLMKTNSETINAHSGIYLQLLREQYLALQSKYAFMKKNYDLITAGSSNESHTDGLASRLVSTVASLCDSEDFSDLQFHVGNRSIPAHRIVVAARTSFWSDLTSIEKIVINETDFETFHIIYRWMYTDEVNVKINDDHLLKVCEASIRFHLMALQESCVEELSARLDIHNCVPIYEFAEKKALTVLRDTCAAMVAARWKEFTPDSFRSMAAPILFRLLASNSKHMLHTIVEIGREDVLFLYFMENMANINYLVDQTDDNGTSPLELAILCRRFSTDEEHSREGGSGIASQLVEKGANPNAEDSDGNSLLDRMVKQGDSEACEFLKNHGADVGWRHSSDGHGLLHTAARRSNEATPSFVEWIAANSSAMGVNLQDSLQRTPLSIAAAQGNGDIVDVLLAAEVDVNIATSSGETALSLALFGREAEKAGRQDLQIAERLCAAGADVNARVNDVPLLHLAVKLSDGEAVRFLLSHGCDVNSTTFGNSTVLHEVARNGEEEILQTIVRSSKNIEWTRDNENNTALHIALSKGNLTCARFLIQAGAPIDQPDSTGEMPLVRAIRSAREDVAMFLLGLGAEHDTRGVDGKTCLESAAELGLSETLKKMLSSGAPVNQRSSSGFTVLERALRNGHIACAAVLTSYGCDVESRVRLLVDGKMVPVRDPSRDEPPFKCELTLLHSLLDDGLQEPAIFLIQEGCDVNVSKRFLVEAEDDQQTPAHMAVSKGLDDVLAALVQRGVSLDVQDSEGRTPLHIAVRQRNPSAVNVLLQAPDVSFVGIRDKLGLTPLSQAMINRDHKIAAAIVERQPHAAEQMNGAGENLLHSAIRTNKLENVLFLLGVGRADPTRLTNDGTQRSPLHLAATADDEMIIRTLILAGCDVNTRMNNDMTPLHEALRSRHAANACILLENGADPNLLDDIGENALHYAVRSGSLECIRAVLDDGRCQRRRLNQAGQTTLHICATLTLERLPNRTTSAELAEVLLNFEEKIVSKNVSTSAVKELENFIDARDADGSTALFISYSHGNSALCRALLRRGACMGIRNAFGVNVFTYETATKQLLFGLLEWLEQEPRWSDGESCDCGTKFSLTQRKHHCRHCGRHVCSKCSETTMPIVKYGEEKRVRVCDLCAFVLSGRRP</sequence>
<feature type="repeat" description="ANK" evidence="5">
    <location>
        <begin position="2981"/>
        <end position="3013"/>
    </location>
</feature>
<feature type="region of interest" description="Disordered" evidence="8">
    <location>
        <begin position="333"/>
        <end position="381"/>
    </location>
</feature>
<dbReference type="InterPro" id="IPR043161">
    <property type="entry name" value="DOCK_C_lobe_A"/>
</dbReference>
<dbReference type="Pfam" id="PF14429">
    <property type="entry name" value="DOCK-C2"/>
    <property type="match status" value="1"/>
</dbReference>
<dbReference type="InterPro" id="IPR046770">
    <property type="entry name" value="DOCKER_Lobe_B"/>
</dbReference>
<keyword evidence="15" id="KW-1185">Reference proteome</keyword>
<feature type="compositionally biased region" description="Polar residues" evidence="8">
    <location>
        <begin position="348"/>
        <end position="358"/>
    </location>
</feature>
<dbReference type="Gene3D" id="2.30.29.30">
    <property type="entry name" value="Pleckstrin-homology domain (PH domain)/Phosphotyrosine-binding domain (PTB)"/>
    <property type="match status" value="1"/>
</dbReference>
<evidence type="ECO:0000313" key="15">
    <source>
        <dbReference type="Proteomes" id="UP000835052"/>
    </source>
</evidence>
<evidence type="ECO:0000259" key="9">
    <source>
        <dbReference type="PROSITE" id="PS50003"/>
    </source>
</evidence>
<evidence type="ECO:0000256" key="4">
    <source>
        <dbReference type="ARBA" id="ARBA00022833"/>
    </source>
</evidence>
<dbReference type="InterPro" id="IPR046773">
    <property type="entry name" value="DOCKER_Lobe_C"/>
</dbReference>
<feature type="repeat" description="ANK" evidence="5">
    <location>
        <begin position="2788"/>
        <end position="2820"/>
    </location>
</feature>
<dbReference type="Gene3D" id="3.30.710.10">
    <property type="entry name" value="Potassium Channel Kv1.1, Chain A"/>
    <property type="match status" value="1"/>
</dbReference>
<dbReference type="PROSITE" id="PS50178">
    <property type="entry name" value="ZF_FYVE"/>
    <property type="match status" value="1"/>
</dbReference>
<dbReference type="SMART" id="SM00233">
    <property type="entry name" value="PH"/>
    <property type="match status" value="1"/>
</dbReference>
<evidence type="ECO:0000256" key="1">
    <source>
        <dbReference type="ARBA" id="ARBA00022658"/>
    </source>
</evidence>
<dbReference type="SMART" id="SM00064">
    <property type="entry name" value="FYVE"/>
    <property type="match status" value="1"/>
</dbReference>
<dbReference type="Pfam" id="PF00651">
    <property type="entry name" value="BTB"/>
    <property type="match status" value="1"/>
</dbReference>
<dbReference type="PANTHER" id="PTHR23317">
    <property type="entry name" value="DEDICATOR OF CYTOKINESIS DOCK"/>
    <property type="match status" value="1"/>
</dbReference>
<evidence type="ECO:0000256" key="8">
    <source>
        <dbReference type="SAM" id="MobiDB-lite"/>
    </source>
</evidence>
<evidence type="ECO:0000256" key="6">
    <source>
        <dbReference type="PROSITE-ProRule" id="PRU00091"/>
    </source>
</evidence>
<feature type="region of interest" description="Disordered" evidence="8">
    <location>
        <begin position="1412"/>
        <end position="1464"/>
    </location>
</feature>
<feature type="repeat" description="ANK" evidence="5">
    <location>
        <begin position="2854"/>
        <end position="2886"/>
    </location>
</feature>
<evidence type="ECO:0000256" key="5">
    <source>
        <dbReference type="PROSITE-ProRule" id="PRU00023"/>
    </source>
</evidence>
<accession>A0A8S1GP31</accession>
<keyword evidence="2" id="KW-0479">Metal-binding</keyword>
<dbReference type="InterPro" id="IPR011011">
    <property type="entry name" value="Znf_FYVE_PHD"/>
</dbReference>
<feature type="repeat" description="ANK" evidence="5">
    <location>
        <begin position="2721"/>
        <end position="2753"/>
    </location>
</feature>
<evidence type="ECO:0000256" key="7">
    <source>
        <dbReference type="PROSITE-ProRule" id="PRU00983"/>
    </source>
</evidence>
<dbReference type="InterPro" id="IPR027007">
    <property type="entry name" value="C2_DOCK-type_domain"/>
</dbReference>
<dbReference type="SMART" id="SM00248">
    <property type="entry name" value="ANK"/>
    <property type="match status" value="19"/>
</dbReference>
<dbReference type="PROSITE" id="PS50003">
    <property type="entry name" value="PH_DOMAIN"/>
    <property type="match status" value="1"/>
</dbReference>
<feature type="compositionally biased region" description="Basic residues" evidence="8">
    <location>
        <begin position="439"/>
        <end position="450"/>
    </location>
</feature>
<comment type="caution">
    <text evidence="14">The sequence shown here is derived from an EMBL/GenBank/DDBJ whole genome shotgun (WGS) entry which is preliminary data.</text>
</comment>
<feature type="domain" description="PH" evidence="9">
    <location>
        <begin position="207"/>
        <end position="328"/>
    </location>
</feature>
<organism evidence="14 15">
    <name type="scientific">Caenorhabditis auriculariae</name>
    <dbReference type="NCBI Taxonomy" id="2777116"/>
    <lineage>
        <taxon>Eukaryota</taxon>
        <taxon>Metazoa</taxon>
        <taxon>Ecdysozoa</taxon>
        <taxon>Nematoda</taxon>
        <taxon>Chromadorea</taxon>
        <taxon>Rhabditida</taxon>
        <taxon>Rhabditina</taxon>
        <taxon>Rhabditomorpha</taxon>
        <taxon>Rhabditoidea</taxon>
        <taxon>Rhabditidae</taxon>
        <taxon>Peloderinae</taxon>
        <taxon>Caenorhabditis</taxon>
    </lineage>
</organism>
<dbReference type="InterPro" id="IPR000306">
    <property type="entry name" value="Znf_FYVE"/>
</dbReference>
<evidence type="ECO:0000259" key="10">
    <source>
        <dbReference type="PROSITE" id="PS50097"/>
    </source>
</evidence>
<dbReference type="Pfam" id="PF01363">
    <property type="entry name" value="FYVE"/>
    <property type="match status" value="1"/>
</dbReference>
<dbReference type="Gene3D" id="1.20.58.740">
    <property type="match status" value="1"/>
</dbReference>
<dbReference type="InterPro" id="IPR001849">
    <property type="entry name" value="PH_domain"/>
</dbReference>
<dbReference type="Pfam" id="PF12796">
    <property type="entry name" value="Ank_2"/>
    <property type="match status" value="4"/>
</dbReference>
<dbReference type="InterPro" id="IPR011993">
    <property type="entry name" value="PH-like_dom_sf"/>
</dbReference>
<evidence type="ECO:0000313" key="14">
    <source>
        <dbReference type="EMBL" id="CAD6184343.1"/>
    </source>
</evidence>
<feature type="repeat" description="ANK" evidence="5">
    <location>
        <begin position="3185"/>
        <end position="3209"/>
    </location>
</feature>
<dbReference type="Gene3D" id="3.30.40.10">
    <property type="entry name" value="Zinc/RING finger domain, C3HC4 (zinc finger)"/>
    <property type="match status" value="1"/>
</dbReference>
<feature type="repeat" description="ANK" evidence="5">
    <location>
        <begin position="2648"/>
        <end position="2680"/>
    </location>
</feature>
<protein>
    <submittedName>
        <fullName evidence="14">Uncharacterized protein</fullName>
    </submittedName>
</protein>
<dbReference type="InterPro" id="IPR000210">
    <property type="entry name" value="BTB/POZ_dom"/>
</dbReference>
<keyword evidence="4" id="KW-0862">Zinc</keyword>
<dbReference type="InterPro" id="IPR043162">
    <property type="entry name" value="DOCK_C_lobe_C"/>
</dbReference>
<evidence type="ECO:0000259" key="12">
    <source>
        <dbReference type="PROSITE" id="PS51650"/>
    </source>
</evidence>
<dbReference type="Gene3D" id="1.25.40.20">
    <property type="entry name" value="Ankyrin repeat-containing domain"/>
    <property type="match status" value="3"/>
</dbReference>
<feature type="repeat" description="ANK" evidence="5">
    <location>
        <begin position="3278"/>
        <end position="3310"/>
    </location>
</feature>
<feature type="domain" description="DOCKER" evidence="13">
    <location>
        <begin position="1819"/>
        <end position="2250"/>
    </location>
</feature>
<dbReference type="PROSITE" id="PS50088">
    <property type="entry name" value="ANK_REPEAT"/>
    <property type="match status" value="10"/>
</dbReference>
<dbReference type="PROSITE" id="PS51651">
    <property type="entry name" value="DOCKER"/>
    <property type="match status" value="1"/>
</dbReference>
<dbReference type="InterPro" id="IPR013083">
    <property type="entry name" value="Znf_RING/FYVE/PHD"/>
</dbReference>
<dbReference type="SUPFAM" id="SSF54695">
    <property type="entry name" value="POZ domain"/>
    <property type="match status" value="1"/>
</dbReference>
<comment type="similarity">
    <text evidence="7">Belongs to the DOCK family.</text>
</comment>
<dbReference type="Pfam" id="PF00023">
    <property type="entry name" value="Ank"/>
    <property type="match status" value="1"/>
</dbReference>
<feature type="domain" description="BTB" evidence="10">
    <location>
        <begin position="2346"/>
        <end position="2406"/>
    </location>
</feature>
<dbReference type="SUPFAM" id="SSF50729">
    <property type="entry name" value="PH domain-like"/>
    <property type="match status" value="1"/>
</dbReference>
<feature type="region of interest" description="Disordered" evidence="8">
    <location>
        <begin position="425"/>
        <end position="450"/>
    </location>
</feature>
<feature type="domain" description="FYVE-type" evidence="11">
    <location>
        <begin position="3347"/>
        <end position="3398"/>
    </location>
</feature>
<keyword evidence="5" id="KW-0040">ANK repeat</keyword>
<dbReference type="PROSITE" id="PS51650">
    <property type="entry name" value="C2_DOCK"/>
    <property type="match status" value="1"/>
</dbReference>
<feature type="domain" description="C2 DOCK-type" evidence="12">
    <location>
        <begin position="734"/>
        <end position="913"/>
    </location>
</feature>
<feature type="compositionally biased region" description="Pro residues" evidence="8">
    <location>
        <begin position="1437"/>
        <end position="1447"/>
    </location>
</feature>
<dbReference type="InterPro" id="IPR017455">
    <property type="entry name" value="Znf_FYVE-rel"/>
</dbReference>
<dbReference type="Pfam" id="PF06920">
    <property type="entry name" value="DHR-2_Lobe_A"/>
    <property type="match status" value="1"/>
</dbReference>
<evidence type="ECO:0000259" key="13">
    <source>
        <dbReference type="PROSITE" id="PS51651"/>
    </source>
</evidence>
<name>A0A8S1GP31_9PELO</name>
<dbReference type="SUPFAM" id="SSF57903">
    <property type="entry name" value="FYVE/PHD zinc finger"/>
    <property type="match status" value="1"/>
</dbReference>
<feature type="repeat" description="ANK" evidence="5">
    <location>
        <begin position="3014"/>
        <end position="3036"/>
    </location>
</feature>
<dbReference type="Pfam" id="PF20422">
    <property type="entry name" value="DHR-2_Lobe_B"/>
    <property type="match status" value="1"/>
</dbReference>
<dbReference type="InterPro" id="IPR046769">
    <property type="entry name" value="DOCKER_Lobe_A"/>
</dbReference>
<dbReference type="PROSITE" id="PS50097">
    <property type="entry name" value="BTB"/>
    <property type="match status" value="1"/>
</dbReference>
<keyword evidence="1" id="KW-0344">Guanine-nucleotide releasing factor</keyword>
<feature type="repeat" description="ANK" evidence="5">
    <location>
        <begin position="3152"/>
        <end position="3184"/>
    </location>
</feature>
<dbReference type="Pfam" id="PF20421">
    <property type="entry name" value="DHR-2_Lobe_C"/>
    <property type="match status" value="1"/>
</dbReference>
<keyword evidence="3 6" id="KW-0863">Zinc-finger</keyword>
<reference evidence="14" key="1">
    <citation type="submission" date="2020-10" db="EMBL/GenBank/DDBJ databases">
        <authorList>
            <person name="Kikuchi T."/>
        </authorList>
    </citation>
    <scope>NUCLEOTIDE SEQUENCE</scope>
    <source>
        <strain evidence="14">NKZ352</strain>
    </source>
</reference>
<dbReference type="InterPro" id="IPR027357">
    <property type="entry name" value="DOCKER_dom"/>
</dbReference>
<evidence type="ECO:0000256" key="3">
    <source>
        <dbReference type="ARBA" id="ARBA00022771"/>
    </source>
</evidence>
<dbReference type="InterPro" id="IPR021816">
    <property type="entry name" value="DOCK_C/D_N"/>
</dbReference>
<dbReference type="InterPro" id="IPR026791">
    <property type="entry name" value="DOCK"/>
</dbReference>
<feature type="region of interest" description="Disordered" evidence="8">
    <location>
        <begin position="2550"/>
        <end position="2580"/>
    </location>
</feature>
<dbReference type="Proteomes" id="UP000835052">
    <property type="component" value="Unassembled WGS sequence"/>
</dbReference>
<dbReference type="InterPro" id="IPR036770">
    <property type="entry name" value="Ankyrin_rpt-contain_sf"/>
</dbReference>
<dbReference type="PROSITE" id="PS50297">
    <property type="entry name" value="ANK_REP_REGION"/>
    <property type="match status" value="8"/>
</dbReference>
<dbReference type="Gene3D" id="1.25.40.410">
    <property type="match status" value="1"/>
</dbReference>
<dbReference type="GO" id="GO:0005085">
    <property type="term" value="F:guanyl-nucleotide exchange factor activity"/>
    <property type="evidence" value="ECO:0007669"/>
    <property type="project" value="UniProtKB-KW"/>
</dbReference>
<dbReference type="GO" id="GO:0007264">
    <property type="term" value="P:small GTPase-mediated signal transduction"/>
    <property type="evidence" value="ECO:0007669"/>
    <property type="project" value="InterPro"/>
</dbReference>
<gene>
    <name evidence="14" type="ORF">CAUJ_LOCUS262</name>
</gene>
<evidence type="ECO:0000256" key="2">
    <source>
        <dbReference type="ARBA" id="ARBA00022723"/>
    </source>
</evidence>
<dbReference type="InterPro" id="IPR035892">
    <property type="entry name" value="C2_domain_sf"/>
</dbReference>
<dbReference type="PANTHER" id="PTHR23317:SF26">
    <property type="entry name" value="ZIZIMIN, ISOFORM K"/>
    <property type="match status" value="1"/>
</dbReference>
<feature type="repeat" description="ANK" evidence="5">
    <location>
        <begin position="3119"/>
        <end position="3151"/>
    </location>
</feature>
<dbReference type="Pfam" id="PF11878">
    <property type="entry name" value="DOCK_C-D_N"/>
    <property type="match status" value="1"/>
</dbReference>
<dbReference type="Gene3D" id="2.60.40.150">
    <property type="entry name" value="C2 domain"/>
    <property type="match status" value="1"/>
</dbReference>
<dbReference type="SMART" id="SM00225">
    <property type="entry name" value="BTB"/>
    <property type="match status" value="1"/>
</dbReference>
<dbReference type="EMBL" id="CAJGYM010000001">
    <property type="protein sequence ID" value="CAD6184343.1"/>
    <property type="molecule type" value="Genomic_DNA"/>
</dbReference>
<evidence type="ECO:0000259" key="11">
    <source>
        <dbReference type="PROSITE" id="PS50178"/>
    </source>
</evidence>
<dbReference type="InterPro" id="IPR011333">
    <property type="entry name" value="SKP1/BTB/POZ_sf"/>
</dbReference>
<feature type="region of interest" description="Disordered" evidence="8">
    <location>
        <begin position="1528"/>
        <end position="1548"/>
    </location>
</feature>
<proteinExistence type="inferred from homology"/>